<dbReference type="PROSITE" id="PS51257">
    <property type="entry name" value="PROKAR_LIPOPROTEIN"/>
    <property type="match status" value="1"/>
</dbReference>
<dbReference type="AlphaFoldDB" id="A0A9D2GZB3"/>
<dbReference type="EMBL" id="DXAV01000069">
    <property type="protein sequence ID" value="HIZ92162.1"/>
    <property type="molecule type" value="Genomic_DNA"/>
</dbReference>
<dbReference type="InterPro" id="IPR011990">
    <property type="entry name" value="TPR-like_helical_dom_sf"/>
</dbReference>
<keyword evidence="5" id="KW-0998">Cell outer membrane</keyword>
<evidence type="ECO:0000313" key="10">
    <source>
        <dbReference type="Proteomes" id="UP000824108"/>
    </source>
</evidence>
<dbReference type="Proteomes" id="UP000824108">
    <property type="component" value="Unassembled WGS sequence"/>
</dbReference>
<sequence>MKRIYNYIVVGALALAATSCNDSFLDRIPTNDLNDVAFWNTTDDLEAYCNGIYNEAGNNGTYKFMVGFHNATYSVRNYGPYGREMMSDNFVSTDAGHSWAAAIAAGIENQPEGNPNYGSWSWTLLRRINVFMENYDRVQAETSAKLPYVGEALFFRAWFYFYMVQTYGDVPLVTKALDTSSPELYGPRTPRKEVMAQVLDDINKACEYLPAENWGENRLTKGAALALKSRIGLFEGTFRKYHNLGDEREFLNACVEASEELMGMGYSLYSTGNPESDYADLFIMDDMSACSEVIFYRKYAAGLLRHRMAGYVVNLRDGGTKDFVDDYLCIDSDGQARPVGLSQEYSNDTPEQEFTNRDPRLTQTFLKPGNEASAALLNGGNAQKTFPRIGNMTNWPTPTGYHAIKYYSKELDKMGYGNETSDYALFRYAEVLLNYAEAKAELGECTQEVLDKTVNVVRGRVGMVPLTTTNPEMDPKYAKYGISSLLVEIRRERRVELCFEYLRYYDLMRWAWGEKLKERPLGMRLEDADFDNPRYDGAITKGGTSEAGANAVYVYVNPEDGKQYIDPYAGTNYAAERRSFDPAKDYLRPIPSSAIAANPNLEQNPGWPKGSEK</sequence>
<keyword evidence="3" id="KW-0732">Signal</keyword>
<evidence type="ECO:0000256" key="1">
    <source>
        <dbReference type="ARBA" id="ARBA00004442"/>
    </source>
</evidence>
<dbReference type="InterPro" id="IPR012944">
    <property type="entry name" value="SusD_RagB_dom"/>
</dbReference>
<evidence type="ECO:0000256" key="2">
    <source>
        <dbReference type="ARBA" id="ARBA00006275"/>
    </source>
</evidence>
<evidence type="ECO:0000256" key="6">
    <source>
        <dbReference type="SAM" id="MobiDB-lite"/>
    </source>
</evidence>
<gene>
    <name evidence="9" type="ORF">H9807_08620</name>
</gene>
<name>A0A9D2GZB3_9BACE</name>
<protein>
    <submittedName>
        <fullName evidence="9">RagB/SusD family nutrient uptake outer membrane protein</fullName>
    </submittedName>
</protein>
<evidence type="ECO:0000259" key="8">
    <source>
        <dbReference type="Pfam" id="PF14322"/>
    </source>
</evidence>
<dbReference type="Pfam" id="PF14322">
    <property type="entry name" value="SusD-like_3"/>
    <property type="match status" value="1"/>
</dbReference>
<feature type="region of interest" description="Disordered" evidence="6">
    <location>
        <begin position="594"/>
        <end position="613"/>
    </location>
</feature>
<feature type="domain" description="SusD-like N-terminal" evidence="8">
    <location>
        <begin position="71"/>
        <end position="233"/>
    </location>
</feature>
<proteinExistence type="inferred from homology"/>
<comment type="similarity">
    <text evidence="2">Belongs to the SusD family.</text>
</comment>
<reference evidence="9" key="2">
    <citation type="submission" date="2021-04" db="EMBL/GenBank/DDBJ databases">
        <authorList>
            <person name="Gilroy R."/>
        </authorList>
    </citation>
    <scope>NUCLEOTIDE SEQUENCE</scope>
    <source>
        <strain evidence="9">CHK118-2852</strain>
    </source>
</reference>
<dbReference type="InterPro" id="IPR033985">
    <property type="entry name" value="SusD-like_N"/>
</dbReference>
<evidence type="ECO:0000256" key="5">
    <source>
        <dbReference type="ARBA" id="ARBA00023237"/>
    </source>
</evidence>
<comment type="caution">
    <text evidence="9">The sequence shown here is derived from an EMBL/GenBank/DDBJ whole genome shotgun (WGS) entry which is preliminary data.</text>
</comment>
<keyword evidence="4" id="KW-0472">Membrane</keyword>
<dbReference type="SUPFAM" id="SSF48452">
    <property type="entry name" value="TPR-like"/>
    <property type="match status" value="1"/>
</dbReference>
<evidence type="ECO:0000313" key="9">
    <source>
        <dbReference type="EMBL" id="HIZ92162.1"/>
    </source>
</evidence>
<reference evidence="9" key="1">
    <citation type="journal article" date="2021" name="PeerJ">
        <title>Extensive microbial diversity within the chicken gut microbiome revealed by metagenomics and culture.</title>
        <authorList>
            <person name="Gilroy R."/>
            <person name="Ravi A."/>
            <person name="Getino M."/>
            <person name="Pursley I."/>
            <person name="Horton D.L."/>
            <person name="Alikhan N.F."/>
            <person name="Baker D."/>
            <person name="Gharbi K."/>
            <person name="Hall N."/>
            <person name="Watson M."/>
            <person name="Adriaenssens E.M."/>
            <person name="Foster-Nyarko E."/>
            <person name="Jarju S."/>
            <person name="Secka A."/>
            <person name="Antonio M."/>
            <person name="Oren A."/>
            <person name="Chaudhuri R.R."/>
            <person name="La Ragione R."/>
            <person name="Hildebrand F."/>
            <person name="Pallen M.J."/>
        </authorList>
    </citation>
    <scope>NUCLEOTIDE SEQUENCE</scope>
    <source>
        <strain evidence="9">CHK118-2852</strain>
    </source>
</reference>
<evidence type="ECO:0000259" key="7">
    <source>
        <dbReference type="Pfam" id="PF07980"/>
    </source>
</evidence>
<organism evidence="9 10">
    <name type="scientific">Candidatus Bacteroides merdavium</name>
    <dbReference type="NCBI Taxonomy" id="2838472"/>
    <lineage>
        <taxon>Bacteria</taxon>
        <taxon>Pseudomonadati</taxon>
        <taxon>Bacteroidota</taxon>
        <taxon>Bacteroidia</taxon>
        <taxon>Bacteroidales</taxon>
        <taxon>Bacteroidaceae</taxon>
        <taxon>Bacteroides</taxon>
    </lineage>
</organism>
<dbReference type="Gene3D" id="1.25.40.390">
    <property type="match status" value="1"/>
</dbReference>
<evidence type="ECO:0000256" key="4">
    <source>
        <dbReference type="ARBA" id="ARBA00023136"/>
    </source>
</evidence>
<evidence type="ECO:0000256" key="3">
    <source>
        <dbReference type="ARBA" id="ARBA00022729"/>
    </source>
</evidence>
<accession>A0A9D2GZB3</accession>
<dbReference type="Pfam" id="PF07980">
    <property type="entry name" value="SusD_RagB"/>
    <property type="match status" value="1"/>
</dbReference>
<dbReference type="GO" id="GO:0009279">
    <property type="term" value="C:cell outer membrane"/>
    <property type="evidence" value="ECO:0007669"/>
    <property type="project" value="UniProtKB-SubCell"/>
</dbReference>
<comment type="subcellular location">
    <subcellularLocation>
        <location evidence="1">Cell outer membrane</location>
    </subcellularLocation>
</comment>
<feature type="domain" description="RagB/SusD" evidence="7">
    <location>
        <begin position="320"/>
        <end position="607"/>
    </location>
</feature>